<comment type="caution">
    <text evidence="1">The sequence shown here is derived from an EMBL/GenBank/DDBJ whole genome shotgun (WGS) entry which is preliminary data.</text>
</comment>
<keyword evidence="2" id="KW-1185">Reference proteome</keyword>
<proteinExistence type="predicted"/>
<accession>A0ABN7V326</accession>
<evidence type="ECO:0000313" key="1">
    <source>
        <dbReference type="EMBL" id="CAG8714042.1"/>
    </source>
</evidence>
<gene>
    <name evidence="1" type="ORF">GMARGA_LOCUS12965</name>
</gene>
<sequence length="83" mass="9262">MTDTKKPQEQEVEKEMAVAKGLAVAEEMSEELKKSEDKENVEDKKIESIIEAGARTVALVDENVMMAMPELLETNPYTSEMTA</sequence>
<dbReference type="EMBL" id="CAJVQB010008101">
    <property type="protein sequence ID" value="CAG8714042.1"/>
    <property type="molecule type" value="Genomic_DNA"/>
</dbReference>
<name>A0ABN7V326_GIGMA</name>
<dbReference type="Proteomes" id="UP000789901">
    <property type="component" value="Unassembled WGS sequence"/>
</dbReference>
<reference evidence="1 2" key="1">
    <citation type="submission" date="2021-06" db="EMBL/GenBank/DDBJ databases">
        <authorList>
            <person name="Kallberg Y."/>
            <person name="Tangrot J."/>
            <person name="Rosling A."/>
        </authorList>
    </citation>
    <scope>NUCLEOTIDE SEQUENCE [LARGE SCALE GENOMIC DNA]</scope>
    <source>
        <strain evidence="1 2">120-4 pot B 10/14</strain>
    </source>
</reference>
<evidence type="ECO:0000313" key="2">
    <source>
        <dbReference type="Proteomes" id="UP000789901"/>
    </source>
</evidence>
<organism evidence="1 2">
    <name type="scientific">Gigaspora margarita</name>
    <dbReference type="NCBI Taxonomy" id="4874"/>
    <lineage>
        <taxon>Eukaryota</taxon>
        <taxon>Fungi</taxon>
        <taxon>Fungi incertae sedis</taxon>
        <taxon>Mucoromycota</taxon>
        <taxon>Glomeromycotina</taxon>
        <taxon>Glomeromycetes</taxon>
        <taxon>Diversisporales</taxon>
        <taxon>Gigasporaceae</taxon>
        <taxon>Gigaspora</taxon>
    </lineage>
</organism>
<protein>
    <submittedName>
        <fullName evidence="1">23038_t:CDS:1</fullName>
    </submittedName>
</protein>